<dbReference type="InterPro" id="IPR003954">
    <property type="entry name" value="RRM_euk-type"/>
</dbReference>
<dbReference type="GO" id="GO:0005634">
    <property type="term" value="C:nucleus"/>
    <property type="evidence" value="ECO:0007669"/>
    <property type="project" value="EnsemblFungi"/>
</dbReference>
<dbReference type="PANTHER" id="PTHR47640:SF5">
    <property type="entry name" value="RRM DOMAIN-CONTAINING PROTEIN"/>
    <property type="match status" value="1"/>
</dbReference>
<name>A0A1E4TPS3_PACTA</name>
<dbReference type="GO" id="GO:0003729">
    <property type="term" value="F:mRNA binding"/>
    <property type="evidence" value="ECO:0007669"/>
    <property type="project" value="EnsemblFungi"/>
</dbReference>
<evidence type="ECO:0000259" key="4">
    <source>
        <dbReference type="PROSITE" id="PS50102"/>
    </source>
</evidence>
<dbReference type="GO" id="GO:0034063">
    <property type="term" value="P:stress granule assembly"/>
    <property type="evidence" value="ECO:0007669"/>
    <property type="project" value="EnsemblFungi"/>
</dbReference>
<dbReference type="Pfam" id="PF00076">
    <property type="entry name" value="RRM_1"/>
    <property type="match status" value="3"/>
</dbReference>
<keyword evidence="1 2" id="KW-0694">RNA-binding</keyword>
<dbReference type="InterPro" id="IPR050825">
    <property type="entry name" value="RBM42_RBP45_47-like"/>
</dbReference>
<dbReference type="Gene3D" id="3.30.70.330">
    <property type="match status" value="3"/>
</dbReference>
<dbReference type="InterPro" id="IPR012677">
    <property type="entry name" value="Nucleotide-bd_a/b_plait_sf"/>
</dbReference>
<dbReference type="Proteomes" id="UP000094236">
    <property type="component" value="Unassembled WGS sequence"/>
</dbReference>
<dbReference type="AlphaFoldDB" id="A0A1E4TPS3"/>
<dbReference type="SUPFAM" id="SSF54928">
    <property type="entry name" value="RNA-binding domain, RBD"/>
    <property type="match status" value="2"/>
</dbReference>
<evidence type="ECO:0000256" key="2">
    <source>
        <dbReference type="PROSITE-ProRule" id="PRU00176"/>
    </source>
</evidence>
<feature type="region of interest" description="Disordered" evidence="3">
    <location>
        <begin position="1"/>
        <end position="58"/>
    </location>
</feature>
<organism evidence="5 6">
    <name type="scientific">Pachysolen tannophilus NRRL Y-2460</name>
    <dbReference type="NCBI Taxonomy" id="669874"/>
    <lineage>
        <taxon>Eukaryota</taxon>
        <taxon>Fungi</taxon>
        <taxon>Dikarya</taxon>
        <taxon>Ascomycota</taxon>
        <taxon>Saccharomycotina</taxon>
        <taxon>Pichiomycetes</taxon>
        <taxon>Pachysolenaceae</taxon>
        <taxon>Pachysolen</taxon>
    </lineage>
</organism>
<dbReference type="SMART" id="SM00360">
    <property type="entry name" value="RRM"/>
    <property type="match status" value="3"/>
</dbReference>
<dbReference type="GO" id="GO:0043488">
    <property type="term" value="P:regulation of mRNA stability"/>
    <property type="evidence" value="ECO:0007669"/>
    <property type="project" value="EnsemblFungi"/>
</dbReference>
<evidence type="ECO:0000256" key="1">
    <source>
        <dbReference type="ARBA" id="ARBA00022884"/>
    </source>
</evidence>
<evidence type="ECO:0000313" key="6">
    <source>
        <dbReference type="Proteomes" id="UP000094236"/>
    </source>
</evidence>
<dbReference type="STRING" id="669874.A0A1E4TPS3"/>
<dbReference type="GO" id="GO:0008266">
    <property type="term" value="F:poly(U) RNA binding"/>
    <property type="evidence" value="ECO:0007669"/>
    <property type="project" value="EnsemblFungi"/>
</dbReference>
<dbReference type="InterPro" id="IPR000504">
    <property type="entry name" value="RRM_dom"/>
</dbReference>
<dbReference type="SUPFAM" id="SSF81995">
    <property type="entry name" value="beta-sandwich domain of Sec23/24"/>
    <property type="match status" value="1"/>
</dbReference>
<dbReference type="InterPro" id="IPR035979">
    <property type="entry name" value="RBD_domain_sf"/>
</dbReference>
<dbReference type="GO" id="GO:0006415">
    <property type="term" value="P:translational termination"/>
    <property type="evidence" value="ECO:0007669"/>
    <property type="project" value="EnsemblFungi"/>
</dbReference>
<dbReference type="PANTHER" id="PTHR47640">
    <property type="entry name" value="TRNA SELENOCYSTEINE 1-ASSOCIATED PROTEIN 1-RELATED-RELATED"/>
    <property type="match status" value="1"/>
</dbReference>
<sequence>MSTQEHSQQQQQQQAQQQQPTPPQQQQIPVESDQQQQQQAQQQQQQQPQQQQQQIVDQQQIDEMQQGNDPQQPDVNPANAVEGGRELSDKILYVGGLDKSVSEDMLRELFSVGGPVLSIKVLFDKNQPGLNYAFIEYENNQAAEISLQSLNGRIINNSPIKINWAYQSQQLRSNDTFNLFVGDLSPEVNDELLGSTFQRFGSLIQAHVMWDMQTGRSRGYGFVSFLQHADAEAALQSMNGEWIAGRAIRLNWASRKQQQSLNAHRNNYHGNMQNNNRNLNPVNVQTNNNPNPMGMLTPQNFDMILRQTPSFITTVYLGNIPHFANQNDIIAIAQQFGYILDVKYQAEKGCAFIKYDNHEHAAMCIVNLQGFLVNGRPLKANWGRK</sequence>
<evidence type="ECO:0000256" key="3">
    <source>
        <dbReference type="SAM" id="MobiDB-lite"/>
    </source>
</evidence>
<dbReference type="GO" id="GO:0000184">
    <property type="term" value="P:nuclear-transcribed mRNA catabolic process, nonsense-mediated decay"/>
    <property type="evidence" value="ECO:0007669"/>
    <property type="project" value="EnsemblFungi"/>
</dbReference>
<dbReference type="EMBL" id="KV454017">
    <property type="protein sequence ID" value="ODV93751.1"/>
    <property type="molecule type" value="Genomic_DNA"/>
</dbReference>
<gene>
    <name evidence="5" type="ORF">PACTADRAFT_71654</name>
</gene>
<dbReference type="GO" id="GO:0042149">
    <property type="term" value="P:cellular response to glucose starvation"/>
    <property type="evidence" value="ECO:0007669"/>
    <property type="project" value="EnsemblFungi"/>
</dbReference>
<keyword evidence="6" id="KW-1185">Reference proteome</keyword>
<dbReference type="SMART" id="SM00361">
    <property type="entry name" value="RRM_1"/>
    <property type="match status" value="3"/>
</dbReference>
<feature type="domain" description="RRM" evidence="4">
    <location>
        <begin position="177"/>
        <end position="255"/>
    </location>
</feature>
<protein>
    <recommendedName>
        <fullName evidence="4">RRM domain-containing protein</fullName>
    </recommendedName>
</protein>
<dbReference type="GO" id="GO:0010494">
    <property type="term" value="C:cytoplasmic stress granule"/>
    <property type="evidence" value="ECO:0007669"/>
    <property type="project" value="EnsemblFungi"/>
</dbReference>
<dbReference type="OrthoDB" id="8093034at2759"/>
<dbReference type="PROSITE" id="PS50102">
    <property type="entry name" value="RRM"/>
    <property type="match status" value="3"/>
</dbReference>
<evidence type="ECO:0000313" key="5">
    <source>
        <dbReference type="EMBL" id="ODV93751.1"/>
    </source>
</evidence>
<proteinExistence type="predicted"/>
<dbReference type="GO" id="GO:0000932">
    <property type="term" value="C:P-body"/>
    <property type="evidence" value="ECO:0007669"/>
    <property type="project" value="EnsemblFungi"/>
</dbReference>
<feature type="domain" description="RRM" evidence="4">
    <location>
        <begin position="313"/>
        <end position="385"/>
    </location>
</feature>
<accession>A0A1E4TPS3</accession>
<reference evidence="6" key="1">
    <citation type="submission" date="2016-05" db="EMBL/GenBank/DDBJ databases">
        <title>Comparative genomics of biotechnologically important yeasts.</title>
        <authorList>
            <consortium name="DOE Joint Genome Institute"/>
            <person name="Riley R."/>
            <person name="Haridas S."/>
            <person name="Wolfe K.H."/>
            <person name="Lopes M.R."/>
            <person name="Hittinger C.T."/>
            <person name="Goker M."/>
            <person name="Salamov A."/>
            <person name="Wisecaver J."/>
            <person name="Long T.M."/>
            <person name="Aerts A.L."/>
            <person name="Barry K."/>
            <person name="Choi C."/>
            <person name="Clum A."/>
            <person name="Coughlan A.Y."/>
            <person name="Deshpande S."/>
            <person name="Douglass A.P."/>
            <person name="Hanson S.J."/>
            <person name="Klenk H.-P."/>
            <person name="Labutti K."/>
            <person name="Lapidus A."/>
            <person name="Lindquist E."/>
            <person name="Lipzen A."/>
            <person name="Meier-Kolthoff J.P."/>
            <person name="Ohm R.A."/>
            <person name="Otillar R.P."/>
            <person name="Pangilinan J."/>
            <person name="Peng Y."/>
            <person name="Rokas A."/>
            <person name="Rosa C.A."/>
            <person name="Scheuner C."/>
            <person name="Sibirny A.A."/>
            <person name="Slot J.C."/>
            <person name="Stielow J.B."/>
            <person name="Sun H."/>
            <person name="Kurtzman C.P."/>
            <person name="Blackwell M."/>
            <person name="Grigoriev I.V."/>
            <person name="Jeffries T.W."/>
        </authorList>
    </citation>
    <scope>NUCLEOTIDE SEQUENCE [LARGE SCALE GENOMIC DNA]</scope>
    <source>
        <strain evidence="6">NRRL Y-2460</strain>
    </source>
</reference>
<feature type="domain" description="RRM" evidence="4">
    <location>
        <begin position="90"/>
        <end position="167"/>
    </location>
</feature>
<feature type="compositionally biased region" description="Low complexity" evidence="3">
    <location>
        <begin position="8"/>
        <end position="58"/>
    </location>
</feature>
<dbReference type="GO" id="GO:0043022">
    <property type="term" value="F:ribosome binding"/>
    <property type="evidence" value="ECO:0007669"/>
    <property type="project" value="EnsemblFungi"/>
</dbReference>